<comment type="caution">
    <text evidence="1">The sequence shown here is derived from an EMBL/GenBank/DDBJ whole genome shotgun (WGS) entry which is preliminary data.</text>
</comment>
<name>A0A5R9Q4E2_9GAMM</name>
<organism evidence="1 2">
    <name type="scientific">Pseudoalteromonas phenolica</name>
    <dbReference type="NCBI Taxonomy" id="161398"/>
    <lineage>
        <taxon>Bacteria</taxon>
        <taxon>Pseudomonadati</taxon>
        <taxon>Pseudomonadota</taxon>
        <taxon>Gammaproteobacteria</taxon>
        <taxon>Alteromonadales</taxon>
        <taxon>Pseudoalteromonadaceae</taxon>
        <taxon>Pseudoalteromonas</taxon>
    </lineage>
</organism>
<accession>A0A5R9Q4E2</accession>
<sequence length="71" mass="8082">MKIRLKKSSLKSLSTTNTLNIRQTPQVQGGGVRPSFYAFCNTFEYNCHGQETFRDCLSAKPCFTDHIQACY</sequence>
<dbReference type="Proteomes" id="UP000309186">
    <property type="component" value="Unassembled WGS sequence"/>
</dbReference>
<dbReference type="EMBL" id="PPSW01000012">
    <property type="protein sequence ID" value="TLX47502.1"/>
    <property type="molecule type" value="Genomic_DNA"/>
</dbReference>
<protein>
    <submittedName>
        <fullName evidence="1">Uncharacterized protein</fullName>
    </submittedName>
</protein>
<proteinExistence type="predicted"/>
<evidence type="ECO:0000313" key="2">
    <source>
        <dbReference type="Proteomes" id="UP000309186"/>
    </source>
</evidence>
<reference evidence="1 2" key="1">
    <citation type="submission" date="2018-01" db="EMBL/GenBank/DDBJ databases">
        <title>Co-occurrence of chitin degradation, pigmentation and bioactivity in marine Pseudoalteromonas.</title>
        <authorList>
            <person name="Paulsen S."/>
            <person name="Gram L."/>
            <person name="Machado H."/>
        </authorList>
    </citation>
    <scope>NUCLEOTIDE SEQUENCE [LARGE SCALE GENOMIC DNA]</scope>
    <source>
        <strain evidence="1 2">S3663</strain>
    </source>
</reference>
<gene>
    <name evidence="1" type="ORF">C1E24_09155</name>
</gene>
<dbReference type="AlphaFoldDB" id="A0A5R9Q4E2"/>
<evidence type="ECO:0000313" key="1">
    <source>
        <dbReference type="EMBL" id="TLX47502.1"/>
    </source>
</evidence>